<protein>
    <recommendedName>
        <fullName evidence="8">RsgI N-terminal anti-sigma domain-containing protein</fullName>
    </recommendedName>
</protein>
<dbReference type="Proteomes" id="UP000095209">
    <property type="component" value="Unassembled WGS sequence"/>
</dbReference>
<dbReference type="GO" id="GO:0005886">
    <property type="term" value="C:plasma membrane"/>
    <property type="evidence" value="ECO:0007669"/>
    <property type="project" value="UniProtKB-SubCell"/>
</dbReference>
<feature type="compositionally biased region" description="Acidic residues" evidence="6">
    <location>
        <begin position="312"/>
        <end position="324"/>
    </location>
</feature>
<name>A0A1E5LE14_9BACI</name>
<evidence type="ECO:0000256" key="3">
    <source>
        <dbReference type="ARBA" id="ARBA00022692"/>
    </source>
</evidence>
<comment type="caution">
    <text evidence="9">The sequence shown here is derived from an EMBL/GenBank/DDBJ whole genome shotgun (WGS) entry which is preliminary data.</text>
</comment>
<feature type="domain" description="RsgI N-terminal anti-sigma" evidence="8">
    <location>
        <begin position="2"/>
        <end position="51"/>
    </location>
</feature>
<evidence type="ECO:0000256" key="7">
    <source>
        <dbReference type="SAM" id="Phobius"/>
    </source>
</evidence>
<dbReference type="Pfam" id="PF12791">
    <property type="entry name" value="RsgI_N"/>
    <property type="match status" value="1"/>
</dbReference>
<dbReference type="PROSITE" id="PS51849">
    <property type="entry name" value="RSGI_N"/>
    <property type="match status" value="1"/>
</dbReference>
<dbReference type="InterPro" id="IPR024449">
    <property type="entry name" value="Anti-sigma_RsgI_N"/>
</dbReference>
<evidence type="ECO:0000256" key="2">
    <source>
        <dbReference type="ARBA" id="ARBA00022475"/>
    </source>
</evidence>
<organism evidence="9 10">
    <name type="scientific">Bacillus solimangrovi</name>
    <dbReference type="NCBI Taxonomy" id="1305675"/>
    <lineage>
        <taxon>Bacteria</taxon>
        <taxon>Bacillati</taxon>
        <taxon>Bacillota</taxon>
        <taxon>Bacilli</taxon>
        <taxon>Bacillales</taxon>
        <taxon>Bacillaceae</taxon>
        <taxon>Bacillus</taxon>
    </lineage>
</organism>
<proteinExistence type="predicted"/>
<evidence type="ECO:0000313" key="9">
    <source>
        <dbReference type="EMBL" id="OEH92279.1"/>
    </source>
</evidence>
<evidence type="ECO:0000256" key="1">
    <source>
        <dbReference type="ARBA" id="ARBA00004162"/>
    </source>
</evidence>
<evidence type="ECO:0000256" key="6">
    <source>
        <dbReference type="SAM" id="MobiDB-lite"/>
    </source>
</evidence>
<dbReference type="RefSeq" id="WP_069717820.1">
    <property type="nucleotide sequence ID" value="NZ_MJEH01000033.1"/>
</dbReference>
<evidence type="ECO:0000256" key="5">
    <source>
        <dbReference type="ARBA" id="ARBA00023136"/>
    </source>
</evidence>
<keyword evidence="3 7" id="KW-0812">Transmembrane</keyword>
<dbReference type="EMBL" id="MJEH01000033">
    <property type="protein sequence ID" value="OEH92279.1"/>
    <property type="molecule type" value="Genomic_DNA"/>
</dbReference>
<feature type="compositionally biased region" description="Basic and acidic residues" evidence="6">
    <location>
        <begin position="325"/>
        <end position="336"/>
    </location>
</feature>
<feature type="transmembrane region" description="Helical" evidence="7">
    <location>
        <begin position="55"/>
        <end position="75"/>
    </location>
</feature>
<evidence type="ECO:0000313" key="10">
    <source>
        <dbReference type="Proteomes" id="UP000095209"/>
    </source>
</evidence>
<accession>A0A1E5LE14</accession>
<evidence type="ECO:0000259" key="8">
    <source>
        <dbReference type="PROSITE" id="PS51849"/>
    </source>
</evidence>
<dbReference type="STRING" id="1305675.BFG57_03165"/>
<dbReference type="AlphaFoldDB" id="A0A1E5LE14"/>
<reference evidence="9 10" key="1">
    <citation type="submission" date="2016-08" db="EMBL/GenBank/DDBJ databases">
        <title>Genome of Bacillus solimangrovi GH2-4.</title>
        <authorList>
            <person name="Lim S."/>
            <person name="Kim B.-C."/>
        </authorList>
    </citation>
    <scope>NUCLEOTIDE SEQUENCE [LARGE SCALE GENOMIC DNA]</scope>
    <source>
        <strain evidence="9 10">GH2-4</strain>
    </source>
</reference>
<keyword evidence="10" id="KW-1185">Reference proteome</keyword>
<gene>
    <name evidence="9" type="ORF">BFG57_03165</name>
</gene>
<comment type="subcellular location">
    <subcellularLocation>
        <location evidence="1">Cell membrane</location>
        <topology evidence="1">Single-pass membrane protein</topology>
    </subcellularLocation>
</comment>
<sequence length="336" mass="36948">MKRGIVMDLNNRKAVVLTKDGEFKKVSLKKYPHVTIGDEVVVPESYAFPIYSKSIPVVSATAAAAIFLIILLSSFPLSTGENAVAAFIGLDINPSVEAGINQQLEVIELKALNEDGNKILTKIGSFDDMTLQQLLSTFLTVSKTSGYLDNSKDMLVTTILIDDSGSMEKPIEEVVGSWQEQSVSTAGIAITTMNGNRKQREQARENGLSTGKYLMYLQAKENVPMTIEEVKTLSVEQLNDKLYPVKTLEIKTTPQEEEQESTEEVPAAVESIGQADSSEESVNKTTQTSPEKIDIQVQPIDEGLDSSSIENRDEEEINDSSYENEIEKNENEEKAA</sequence>
<keyword evidence="5 7" id="KW-0472">Membrane</keyword>
<dbReference type="InterPro" id="IPR055431">
    <property type="entry name" value="RsgI_M"/>
</dbReference>
<feature type="region of interest" description="Disordered" evidence="6">
    <location>
        <begin position="250"/>
        <end position="336"/>
    </location>
</feature>
<dbReference type="Pfam" id="PF23750">
    <property type="entry name" value="RsgI_M"/>
    <property type="match status" value="1"/>
</dbReference>
<keyword evidence="4 7" id="KW-1133">Transmembrane helix</keyword>
<keyword evidence="2" id="KW-1003">Cell membrane</keyword>
<evidence type="ECO:0000256" key="4">
    <source>
        <dbReference type="ARBA" id="ARBA00022989"/>
    </source>
</evidence>